<proteinExistence type="predicted"/>
<sequence>MSKTLGHILKSNDVKLEGQLHLNLDQIESARGGANSQVRIVENHPEFAVIEITCSCGTKTRLKCEYGGG</sequence>
<dbReference type="AlphaFoldDB" id="X1U1P6"/>
<feature type="non-terminal residue" evidence="1">
    <location>
        <position position="69"/>
    </location>
</feature>
<name>X1U1P6_9ZZZZ</name>
<accession>X1U1P6</accession>
<protein>
    <submittedName>
        <fullName evidence="1">Uncharacterized protein</fullName>
    </submittedName>
</protein>
<gene>
    <name evidence="1" type="ORF">S12H4_45725</name>
</gene>
<reference evidence="1" key="1">
    <citation type="journal article" date="2014" name="Front. Microbiol.">
        <title>High frequency of phylogenetically diverse reductive dehalogenase-homologous genes in deep subseafloor sedimentary metagenomes.</title>
        <authorList>
            <person name="Kawai M."/>
            <person name="Futagami T."/>
            <person name="Toyoda A."/>
            <person name="Takaki Y."/>
            <person name="Nishi S."/>
            <person name="Hori S."/>
            <person name="Arai W."/>
            <person name="Tsubouchi T."/>
            <person name="Morono Y."/>
            <person name="Uchiyama I."/>
            <person name="Ito T."/>
            <person name="Fujiyama A."/>
            <person name="Inagaki F."/>
            <person name="Takami H."/>
        </authorList>
    </citation>
    <scope>NUCLEOTIDE SEQUENCE</scope>
    <source>
        <strain evidence="1">Expedition CK06-06</strain>
    </source>
</reference>
<comment type="caution">
    <text evidence="1">The sequence shown here is derived from an EMBL/GenBank/DDBJ whole genome shotgun (WGS) entry which is preliminary data.</text>
</comment>
<dbReference type="EMBL" id="BARW01028304">
    <property type="protein sequence ID" value="GAJ11458.1"/>
    <property type="molecule type" value="Genomic_DNA"/>
</dbReference>
<organism evidence="1">
    <name type="scientific">marine sediment metagenome</name>
    <dbReference type="NCBI Taxonomy" id="412755"/>
    <lineage>
        <taxon>unclassified sequences</taxon>
        <taxon>metagenomes</taxon>
        <taxon>ecological metagenomes</taxon>
    </lineage>
</organism>
<evidence type="ECO:0000313" key="1">
    <source>
        <dbReference type="EMBL" id="GAJ11458.1"/>
    </source>
</evidence>